<keyword evidence="3" id="KW-1185">Reference proteome</keyword>
<sequence length="187" mass="19939">MATLSAMVGREVAITMGIHRPDGSTRWQARSMADDVVGSQVADLQAECAEHVQKNRFRRRFWRFTHAALGLPAAVLAGISGATGLSSTDARVPAAVLALVSAGLSAAITFLKPEVHQRAAHARSRAYLALEVEARFALTQAASRGEAVPLTVYRDLLERRRMIIAGQLDELVQRVAVEAGPAEAGSG</sequence>
<keyword evidence="1" id="KW-1133">Transmembrane helix</keyword>
<protein>
    <submittedName>
        <fullName evidence="2">Uncharacterized protein</fullName>
    </submittedName>
</protein>
<feature type="transmembrane region" description="Helical" evidence="1">
    <location>
        <begin position="64"/>
        <end position="86"/>
    </location>
</feature>
<reference evidence="2" key="2">
    <citation type="submission" date="2020-09" db="EMBL/GenBank/DDBJ databases">
        <authorList>
            <person name="Sun Q."/>
            <person name="Ohkuma M."/>
        </authorList>
    </citation>
    <scope>NUCLEOTIDE SEQUENCE</scope>
    <source>
        <strain evidence="2">JCM 4369</strain>
    </source>
</reference>
<dbReference type="Proteomes" id="UP000618795">
    <property type="component" value="Unassembled WGS sequence"/>
</dbReference>
<comment type="caution">
    <text evidence="2">The sequence shown here is derived from an EMBL/GenBank/DDBJ whole genome shotgun (WGS) entry which is preliminary data.</text>
</comment>
<feature type="transmembrane region" description="Helical" evidence="1">
    <location>
        <begin position="92"/>
        <end position="111"/>
    </location>
</feature>
<gene>
    <name evidence="2" type="ORF">GCM10010260_59860</name>
</gene>
<dbReference type="AlphaFoldDB" id="A0A918IG26"/>
<accession>A0A918IG26</accession>
<keyword evidence="1" id="KW-0472">Membrane</keyword>
<proteinExistence type="predicted"/>
<organism evidence="2 3">
    <name type="scientific">Streptomyces filipinensis</name>
    <dbReference type="NCBI Taxonomy" id="66887"/>
    <lineage>
        <taxon>Bacteria</taxon>
        <taxon>Bacillati</taxon>
        <taxon>Actinomycetota</taxon>
        <taxon>Actinomycetes</taxon>
        <taxon>Kitasatosporales</taxon>
        <taxon>Streptomycetaceae</taxon>
        <taxon>Streptomyces</taxon>
    </lineage>
</organism>
<evidence type="ECO:0000313" key="3">
    <source>
        <dbReference type="Proteomes" id="UP000618795"/>
    </source>
</evidence>
<evidence type="ECO:0000256" key="1">
    <source>
        <dbReference type="SAM" id="Phobius"/>
    </source>
</evidence>
<dbReference type="EMBL" id="BMTD01000015">
    <property type="protein sequence ID" value="GGV12997.1"/>
    <property type="molecule type" value="Genomic_DNA"/>
</dbReference>
<reference evidence="2" key="1">
    <citation type="journal article" date="2014" name="Int. J. Syst. Evol. Microbiol.">
        <title>Complete genome sequence of Corynebacterium casei LMG S-19264T (=DSM 44701T), isolated from a smear-ripened cheese.</title>
        <authorList>
            <consortium name="US DOE Joint Genome Institute (JGI-PGF)"/>
            <person name="Walter F."/>
            <person name="Albersmeier A."/>
            <person name="Kalinowski J."/>
            <person name="Ruckert C."/>
        </authorList>
    </citation>
    <scope>NUCLEOTIDE SEQUENCE</scope>
    <source>
        <strain evidence="2">JCM 4369</strain>
    </source>
</reference>
<keyword evidence="1" id="KW-0812">Transmembrane</keyword>
<name>A0A918IG26_9ACTN</name>
<evidence type="ECO:0000313" key="2">
    <source>
        <dbReference type="EMBL" id="GGV12997.1"/>
    </source>
</evidence>